<dbReference type="RefSeq" id="WP_011397860.1">
    <property type="nucleotide sequence ID" value="NC_007645.1"/>
</dbReference>
<reference evidence="8 9" key="1">
    <citation type="journal article" date="2005" name="Nucleic Acids Res.">
        <title>Genomic blueprint of Hahella chejuensis, a marine microbe producing an algicidal agent.</title>
        <authorList>
            <person name="Jeong H."/>
            <person name="Yim J.H."/>
            <person name="Lee C."/>
            <person name="Choi S.-H."/>
            <person name="Park Y.K."/>
            <person name="Yoon S.H."/>
            <person name="Hur C.-G."/>
            <person name="Kang H.-Y."/>
            <person name="Kim D."/>
            <person name="Lee H.H."/>
            <person name="Park K.H."/>
            <person name="Park S.-H."/>
            <person name="Park H.-S."/>
            <person name="Lee H.K."/>
            <person name="Oh T.K."/>
            <person name="Kim J.F."/>
        </authorList>
    </citation>
    <scope>NUCLEOTIDE SEQUENCE [LARGE SCALE GENOMIC DNA]</scope>
    <source>
        <strain evidence="8 9">KCTC 2396</strain>
    </source>
</reference>
<dbReference type="GO" id="GO:0071978">
    <property type="term" value="P:bacterial-type flagellum-dependent swarming motility"/>
    <property type="evidence" value="ECO:0007669"/>
    <property type="project" value="TreeGrafter"/>
</dbReference>
<feature type="domain" description="Flagellar basal-body/hook protein C-terminal" evidence="7">
    <location>
        <begin position="87"/>
        <end position="130"/>
    </location>
</feature>
<evidence type="ECO:0000313" key="8">
    <source>
        <dbReference type="EMBL" id="ABC30793.1"/>
    </source>
</evidence>
<keyword evidence="8" id="KW-0282">Flagellum</keyword>
<comment type="subcellular location">
    <subcellularLocation>
        <location evidence="1 6">Bacterial flagellum basal body</location>
    </subcellularLocation>
</comment>
<dbReference type="PANTHER" id="PTHR30435">
    <property type="entry name" value="FLAGELLAR PROTEIN"/>
    <property type="match status" value="1"/>
</dbReference>
<keyword evidence="8" id="KW-0966">Cell projection</keyword>
<dbReference type="OrthoDB" id="9794148at2"/>
<evidence type="ECO:0000256" key="3">
    <source>
        <dbReference type="ARBA" id="ARBA00017941"/>
    </source>
</evidence>
<evidence type="ECO:0000256" key="4">
    <source>
        <dbReference type="ARBA" id="ARBA00023143"/>
    </source>
</evidence>
<keyword evidence="4 6" id="KW-0975">Bacterial flagellum</keyword>
<evidence type="ECO:0000256" key="2">
    <source>
        <dbReference type="ARBA" id="ARBA00009677"/>
    </source>
</evidence>
<proteinExistence type="inferred from homology"/>
<dbReference type="Proteomes" id="UP000000238">
    <property type="component" value="Chromosome"/>
</dbReference>
<name>Q2SEY1_HAHCH</name>
<dbReference type="STRING" id="349521.HCH_04080"/>
<dbReference type="KEGG" id="hch:HCH_04080"/>
<dbReference type="Pfam" id="PF06429">
    <property type="entry name" value="Flg_bbr_C"/>
    <property type="match status" value="1"/>
</dbReference>
<protein>
    <recommendedName>
        <fullName evidence="3 6">Flagellar basal-body rod protein FlgC</fullName>
    </recommendedName>
</protein>
<dbReference type="InterPro" id="IPR010930">
    <property type="entry name" value="Flg_bb/hook_C_dom"/>
</dbReference>
<evidence type="ECO:0000313" key="9">
    <source>
        <dbReference type="Proteomes" id="UP000000238"/>
    </source>
</evidence>
<evidence type="ECO:0000256" key="5">
    <source>
        <dbReference type="ARBA" id="ARBA00025933"/>
    </source>
</evidence>
<dbReference type="EMBL" id="CP000155">
    <property type="protein sequence ID" value="ABC30793.1"/>
    <property type="molecule type" value="Genomic_DNA"/>
</dbReference>
<keyword evidence="9" id="KW-1185">Reference proteome</keyword>
<dbReference type="HOGENOM" id="CLU_123272_1_0_6"/>
<dbReference type="GO" id="GO:0030694">
    <property type="term" value="C:bacterial-type flagellum basal body, rod"/>
    <property type="evidence" value="ECO:0007669"/>
    <property type="project" value="UniProtKB-UniRule"/>
</dbReference>
<dbReference type="eggNOG" id="COG1558">
    <property type="taxonomic scope" value="Bacteria"/>
</dbReference>
<gene>
    <name evidence="8" type="primary">flgC1</name>
    <name evidence="8" type="ordered locus">HCH_04080</name>
</gene>
<dbReference type="InterPro" id="IPR006299">
    <property type="entry name" value="FlgC"/>
</dbReference>
<accession>Q2SEY1</accession>
<evidence type="ECO:0000256" key="1">
    <source>
        <dbReference type="ARBA" id="ARBA00004117"/>
    </source>
</evidence>
<comment type="similarity">
    <text evidence="2">Belongs to the flagella basal body rod proteins family.</text>
</comment>
<keyword evidence="8" id="KW-0969">Cilium</keyword>
<evidence type="ECO:0000259" key="7">
    <source>
        <dbReference type="Pfam" id="PF06429"/>
    </source>
</evidence>
<dbReference type="PANTHER" id="PTHR30435:SF2">
    <property type="entry name" value="FLAGELLAR BASAL-BODY ROD PROTEIN FLGC"/>
    <property type="match status" value="1"/>
</dbReference>
<sequence>MDYLQVFDISGSGLDFQKLRLQAVATNLANVYSTSSKAGAAFKPLMAVATAEQSGGSLRGVGDMQLVERDVEPRLKYDPAHPHANADGYVEMPAINPVDEMTSMMLATRAYEANVSVLSAAKTMALKALEIGS</sequence>
<organism evidence="8 9">
    <name type="scientific">Hahella chejuensis (strain KCTC 2396)</name>
    <dbReference type="NCBI Taxonomy" id="349521"/>
    <lineage>
        <taxon>Bacteria</taxon>
        <taxon>Pseudomonadati</taxon>
        <taxon>Pseudomonadota</taxon>
        <taxon>Gammaproteobacteria</taxon>
        <taxon>Oceanospirillales</taxon>
        <taxon>Hahellaceae</taxon>
        <taxon>Hahella</taxon>
    </lineage>
</organism>
<evidence type="ECO:0000256" key="6">
    <source>
        <dbReference type="RuleBase" id="RU362062"/>
    </source>
</evidence>
<dbReference type="AlphaFoldDB" id="Q2SEY1"/>
<dbReference type="NCBIfam" id="TIGR01395">
    <property type="entry name" value="FlgC"/>
    <property type="match status" value="1"/>
</dbReference>
<comment type="subunit">
    <text evidence="5 6">The basal body constitutes a major portion of the flagellar organelle and consists of four rings (L,P,S, and M) mounted on a central rod. The rod consists of about 26 subunits of FlgG in the distal portion, and FlgB, FlgC and FlgF are thought to build up the proximal portion of the rod with about 6 subunits each.</text>
</comment>